<dbReference type="STRING" id="356305.SAMN05421841_3145"/>
<protein>
    <submittedName>
        <fullName evidence="1">Uncharacterized protein</fullName>
    </submittedName>
</protein>
<evidence type="ECO:0000313" key="1">
    <source>
        <dbReference type="EMBL" id="SEW44086.1"/>
    </source>
</evidence>
<dbReference type="RefSeq" id="WP_089794192.1">
    <property type="nucleotide sequence ID" value="NZ_FOIU01000002.1"/>
</dbReference>
<sequence>MNVKHTPTNIVHKGQKGGMTGCGTNTNTLPDHWVNTNDKITCDKNGCKN</sequence>
<reference evidence="2" key="1">
    <citation type="submission" date="2016-10" db="EMBL/GenBank/DDBJ databases">
        <authorList>
            <person name="Varghese N."/>
            <person name="Submissions S."/>
        </authorList>
    </citation>
    <scope>NUCLEOTIDE SEQUENCE [LARGE SCALE GENOMIC DNA]</scope>
    <source>
        <strain evidence="2">DSM 17724</strain>
    </source>
</reference>
<evidence type="ECO:0000313" key="2">
    <source>
        <dbReference type="Proteomes" id="UP000199469"/>
    </source>
</evidence>
<proteinExistence type="predicted"/>
<dbReference type="AlphaFoldDB" id="A0A1I0RS70"/>
<dbReference type="Proteomes" id="UP000199469">
    <property type="component" value="Unassembled WGS sequence"/>
</dbReference>
<name>A0A1I0RS70_9FLAO</name>
<dbReference type="EMBL" id="FOIU01000002">
    <property type="protein sequence ID" value="SEW44086.1"/>
    <property type="molecule type" value="Genomic_DNA"/>
</dbReference>
<organism evidence="1 2">
    <name type="scientific">Chryseobacterium wanjuense</name>
    <dbReference type="NCBI Taxonomy" id="356305"/>
    <lineage>
        <taxon>Bacteria</taxon>
        <taxon>Pseudomonadati</taxon>
        <taxon>Bacteroidota</taxon>
        <taxon>Flavobacteriia</taxon>
        <taxon>Flavobacteriales</taxon>
        <taxon>Weeksellaceae</taxon>
        <taxon>Chryseobacterium group</taxon>
        <taxon>Chryseobacterium</taxon>
    </lineage>
</organism>
<keyword evidence="2" id="KW-1185">Reference proteome</keyword>
<gene>
    <name evidence="1" type="ORF">SAMN05421841_3145</name>
</gene>
<accession>A0A1I0RS70</accession>